<keyword evidence="6" id="KW-0028">Amino-acid biosynthesis</keyword>
<comment type="caution">
    <text evidence="16">The sequence shown here is derived from an EMBL/GenBank/DDBJ whole genome shotgun (WGS) entry which is preliminary data.</text>
</comment>
<comment type="pathway">
    <text evidence="1">Amino-acid biosynthesis; L-methionine biosynthesis via de novo pathway; L-homoserine from L-aspartate: step 2/3.</text>
</comment>
<sequence length="394" mass="42759">MKLPTLSLPHHHHLTTPFLPNSAILPASRSTRALNAPLAVRMSLRDDGPSVAVVGVTGAVGQEFLSVLSDRDFPYRSLKLLASKRSAGKKVTYENRDYTVEELTEDSFDDVDIALFSAGGSISKKFGPIAVDKGTIVVDNSSAFRMDDGIPLVIPEVNPEVMDGIKVKSGKGALIANPNCSTIICLMAATPLHRRAKPVFVGDNVPVTRMVVSTYQAASGAGAAAMEELELQTREVLEGKQPTCNIFKTQYAFNLFSHNAPVLSNGYNEEEMKLVKETRKIWNNNTVKVTATCIRVPVMRAHAESVNLQFETPLDEDTAREILKNAPGVVVIDDRAANNFPTPLEVSNKDDVAVGRIRQDVSQDGNYGLDIFVCGDQIRKGAALNAVQIAEMLL</sequence>
<dbReference type="UniPathway" id="UPA00034">
    <property type="reaction ID" value="UER00016"/>
</dbReference>
<dbReference type="InterPro" id="IPR000534">
    <property type="entry name" value="Semialdehyde_DH_NAD-bd"/>
</dbReference>
<dbReference type="PIRSF" id="PIRSF000148">
    <property type="entry name" value="ASA_dh"/>
    <property type="match status" value="1"/>
</dbReference>
<comment type="subunit">
    <text evidence="4">Homodimer.</text>
</comment>
<dbReference type="PANTHER" id="PTHR46278">
    <property type="entry name" value="DEHYDROGENASE, PUTATIVE-RELATED"/>
    <property type="match status" value="1"/>
</dbReference>
<dbReference type="SUPFAM" id="SSF55347">
    <property type="entry name" value="Glyceraldehyde-3-phosphate dehydrogenase-like, C-terminal domain"/>
    <property type="match status" value="1"/>
</dbReference>
<evidence type="ECO:0000256" key="8">
    <source>
        <dbReference type="ARBA" id="ARBA00022857"/>
    </source>
</evidence>
<dbReference type="GO" id="GO:0019877">
    <property type="term" value="P:diaminopimelate biosynthetic process"/>
    <property type="evidence" value="ECO:0007669"/>
    <property type="project" value="UniProtKB-KW"/>
</dbReference>
<dbReference type="Proteomes" id="UP000653305">
    <property type="component" value="Unassembled WGS sequence"/>
</dbReference>
<keyword evidence="11" id="KW-0457">Lysine biosynthesis</keyword>
<evidence type="ECO:0000256" key="14">
    <source>
        <dbReference type="PIRSR" id="PIRSR000148-1"/>
    </source>
</evidence>
<evidence type="ECO:0000313" key="16">
    <source>
        <dbReference type="EMBL" id="GFP83574.1"/>
    </source>
</evidence>
<evidence type="ECO:0000256" key="11">
    <source>
        <dbReference type="ARBA" id="ARBA00023154"/>
    </source>
</evidence>
<dbReference type="GO" id="GO:0009097">
    <property type="term" value="P:isoleucine biosynthetic process"/>
    <property type="evidence" value="ECO:0007669"/>
    <property type="project" value="InterPro"/>
</dbReference>
<dbReference type="UniPathway" id="UPA00051">
    <property type="reaction ID" value="UER00464"/>
</dbReference>
<dbReference type="InterPro" id="IPR036291">
    <property type="entry name" value="NAD(P)-bd_dom_sf"/>
</dbReference>
<evidence type="ECO:0000256" key="3">
    <source>
        <dbReference type="ARBA" id="ARBA00010584"/>
    </source>
</evidence>
<keyword evidence="17" id="KW-1185">Reference proteome</keyword>
<evidence type="ECO:0000256" key="10">
    <source>
        <dbReference type="ARBA" id="ARBA00023002"/>
    </source>
</evidence>
<evidence type="ECO:0000259" key="15">
    <source>
        <dbReference type="SMART" id="SM00859"/>
    </source>
</evidence>
<feature type="active site" description="Acyl-thioester intermediate" evidence="14">
    <location>
        <position position="180"/>
    </location>
</feature>
<evidence type="ECO:0000256" key="2">
    <source>
        <dbReference type="ARBA" id="ARBA00005097"/>
    </source>
</evidence>
<name>A0A830BFM7_9LAMI</name>
<dbReference type="InterPro" id="IPR012080">
    <property type="entry name" value="Asp_semialdehyde_DH"/>
</dbReference>
<comment type="pathway">
    <text evidence="2">Amino-acid biosynthesis; L-threonine biosynthesis; L-threonine from L-aspartate: step 2/5.</text>
</comment>
<dbReference type="SUPFAM" id="SSF51735">
    <property type="entry name" value="NAD(P)-binding Rossmann-fold domains"/>
    <property type="match status" value="1"/>
</dbReference>
<dbReference type="GO" id="GO:0050661">
    <property type="term" value="F:NADP binding"/>
    <property type="evidence" value="ECO:0007669"/>
    <property type="project" value="InterPro"/>
</dbReference>
<dbReference type="PANTHER" id="PTHR46278:SF2">
    <property type="entry name" value="ASPARTATE-SEMIALDEHYDE DEHYDROGENASE"/>
    <property type="match status" value="1"/>
</dbReference>
<evidence type="ECO:0000256" key="12">
    <source>
        <dbReference type="ARBA" id="ARBA00023167"/>
    </source>
</evidence>
<dbReference type="InterPro" id="IPR005986">
    <property type="entry name" value="Asp_semialdehyde_DH_beta"/>
</dbReference>
<dbReference type="Pfam" id="PF01118">
    <property type="entry name" value="Semialdhyde_dh"/>
    <property type="match status" value="1"/>
</dbReference>
<dbReference type="NCBIfam" id="NF011456">
    <property type="entry name" value="PRK14874.1"/>
    <property type="match status" value="1"/>
</dbReference>
<keyword evidence="10" id="KW-0560">Oxidoreductase</keyword>
<dbReference type="Gene3D" id="3.30.360.10">
    <property type="entry name" value="Dihydrodipicolinate Reductase, domain 2"/>
    <property type="match status" value="1"/>
</dbReference>
<evidence type="ECO:0000256" key="5">
    <source>
        <dbReference type="ARBA" id="ARBA00013120"/>
    </source>
</evidence>
<comment type="catalytic activity">
    <reaction evidence="13">
        <text>L-aspartate 4-semialdehyde + phosphate + NADP(+) = 4-phospho-L-aspartate + NADPH + H(+)</text>
        <dbReference type="Rhea" id="RHEA:24284"/>
        <dbReference type="ChEBI" id="CHEBI:15378"/>
        <dbReference type="ChEBI" id="CHEBI:43474"/>
        <dbReference type="ChEBI" id="CHEBI:57535"/>
        <dbReference type="ChEBI" id="CHEBI:57783"/>
        <dbReference type="ChEBI" id="CHEBI:58349"/>
        <dbReference type="ChEBI" id="CHEBI:537519"/>
        <dbReference type="EC" id="1.2.1.11"/>
    </reaction>
</comment>
<organism evidence="16 17">
    <name type="scientific">Phtheirospermum japonicum</name>
    <dbReference type="NCBI Taxonomy" id="374723"/>
    <lineage>
        <taxon>Eukaryota</taxon>
        <taxon>Viridiplantae</taxon>
        <taxon>Streptophyta</taxon>
        <taxon>Embryophyta</taxon>
        <taxon>Tracheophyta</taxon>
        <taxon>Spermatophyta</taxon>
        <taxon>Magnoliopsida</taxon>
        <taxon>eudicotyledons</taxon>
        <taxon>Gunneridae</taxon>
        <taxon>Pentapetalae</taxon>
        <taxon>asterids</taxon>
        <taxon>lamiids</taxon>
        <taxon>Lamiales</taxon>
        <taxon>Orobanchaceae</taxon>
        <taxon>Orobanchaceae incertae sedis</taxon>
        <taxon>Phtheirospermum</taxon>
    </lineage>
</organism>
<evidence type="ECO:0000256" key="6">
    <source>
        <dbReference type="ARBA" id="ARBA00022605"/>
    </source>
</evidence>
<evidence type="ECO:0000256" key="4">
    <source>
        <dbReference type="ARBA" id="ARBA00011738"/>
    </source>
</evidence>
<evidence type="ECO:0000256" key="7">
    <source>
        <dbReference type="ARBA" id="ARBA00022697"/>
    </source>
</evidence>
<dbReference type="EMBL" id="BMAC01000065">
    <property type="protein sequence ID" value="GFP83574.1"/>
    <property type="molecule type" value="Genomic_DNA"/>
</dbReference>
<dbReference type="CDD" id="cd02316">
    <property type="entry name" value="VcASADH2_like_N"/>
    <property type="match status" value="1"/>
</dbReference>
<dbReference type="SMART" id="SM00859">
    <property type="entry name" value="Semialdhyde_dh"/>
    <property type="match status" value="1"/>
</dbReference>
<dbReference type="GO" id="GO:0046983">
    <property type="term" value="F:protein dimerization activity"/>
    <property type="evidence" value="ECO:0007669"/>
    <property type="project" value="InterPro"/>
</dbReference>
<dbReference type="NCBIfam" id="TIGR01296">
    <property type="entry name" value="asd_B"/>
    <property type="match status" value="1"/>
</dbReference>
<keyword evidence="12" id="KW-0486">Methionine biosynthesis</keyword>
<evidence type="ECO:0000313" key="17">
    <source>
        <dbReference type="Proteomes" id="UP000653305"/>
    </source>
</evidence>
<comment type="similarity">
    <text evidence="3">Belongs to the aspartate-semialdehyde dehydrogenase family.</text>
</comment>
<dbReference type="InterPro" id="IPR012280">
    <property type="entry name" value="Semialdhyde_DH_dimer_dom"/>
</dbReference>
<dbReference type="GO" id="GO:0004073">
    <property type="term" value="F:aspartate-semialdehyde dehydrogenase activity"/>
    <property type="evidence" value="ECO:0007669"/>
    <property type="project" value="UniProtKB-EC"/>
</dbReference>
<feature type="active site" description="Proton acceptor" evidence="14">
    <location>
        <position position="302"/>
    </location>
</feature>
<accession>A0A830BFM7</accession>
<dbReference type="AlphaFoldDB" id="A0A830BFM7"/>
<keyword evidence="7" id="KW-0791">Threonine biosynthesis</keyword>
<dbReference type="EC" id="1.2.1.11" evidence="5"/>
<dbReference type="GO" id="GO:0009088">
    <property type="term" value="P:threonine biosynthetic process"/>
    <property type="evidence" value="ECO:0007669"/>
    <property type="project" value="UniProtKB-UniPathway"/>
</dbReference>
<dbReference type="Pfam" id="PF02774">
    <property type="entry name" value="Semialdhyde_dhC"/>
    <property type="match status" value="1"/>
</dbReference>
<proteinExistence type="inferred from homology"/>
<dbReference type="HAMAP" id="MF_02121">
    <property type="entry name" value="ASADH"/>
    <property type="match status" value="1"/>
</dbReference>
<evidence type="ECO:0000256" key="13">
    <source>
        <dbReference type="ARBA" id="ARBA00047891"/>
    </source>
</evidence>
<dbReference type="Gene3D" id="3.40.50.720">
    <property type="entry name" value="NAD(P)-binding Rossmann-like Domain"/>
    <property type="match status" value="1"/>
</dbReference>
<evidence type="ECO:0000256" key="9">
    <source>
        <dbReference type="ARBA" id="ARBA00022915"/>
    </source>
</evidence>
<dbReference type="GO" id="GO:0051287">
    <property type="term" value="F:NAD binding"/>
    <property type="evidence" value="ECO:0007669"/>
    <property type="project" value="InterPro"/>
</dbReference>
<reference evidence="16" key="1">
    <citation type="submission" date="2020-07" db="EMBL/GenBank/DDBJ databases">
        <title>Ethylene signaling mediates host invasion by parasitic plants.</title>
        <authorList>
            <person name="Yoshida S."/>
        </authorList>
    </citation>
    <scope>NUCLEOTIDE SEQUENCE</scope>
    <source>
        <strain evidence="16">Okayama</strain>
    </source>
</reference>
<evidence type="ECO:0000256" key="1">
    <source>
        <dbReference type="ARBA" id="ARBA00005021"/>
    </source>
</evidence>
<dbReference type="OrthoDB" id="1894490at2759"/>
<feature type="domain" description="Semialdehyde dehydrogenase NAD-binding" evidence="15">
    <location>
        <begin position="50"/>
        <end position="165"/>
    </location>
</feature>
<dbReference type="GO" id="GO:0009086">
    <property type="term" value="P:methionine biosynthetic process"/>
    <property type="evidence" value="ECO:0007669"/>
    <property type="project" value="UniProtKB-KW"/>
</dbReference>
<dbReference type="GO" id="GO:0009089">
    <property type="term" value="P:lysine biosynthetic process via diaminopimelate"/>
    <property type="evidence" value="ECO:0007669"/>
    <property type="project" value="UniProtKB-UniPathway"/>
</dbReference>
<keyword evidence="9" id="KW-0220">Diaminopimelate biosynthesis</keyword>
<keyword evidence="8" id="KW-0521">NADP</keyword>
<dbReference type="UniPathway" id="UPA00050">
    <property type="reaction ID" value="UER00463"/>
</dbReference>
<gene>
    <name evidence="16" type="ORF">PHJA_000500800</name>
</gene>
<dbReference type="CDD" id="cd18131">
    <property type="entry name" value="ASADH_C_bac_euk_like"/>
    <property type="match status" value="1"/>
</dbReference>
<protein>
    <recommendedName>
        <fullName evidence="5">aspartate-semialdehyde dehydrogenase</fullName>
        <ecNumber evidence="5">1.2.1.11</ecNumber>
    </recommendedName>
</protein>